<proteinExistence type="predicted"/>
<protein>
    <submittedName>
        <fullName evidence="2">GPI-anchored surface protein, putative</fullName>
    </submittedName>
</protein>
<keyword evidence="3" id="KW-1185">Reference proteome</keyword>
<dbReference type="Proteomes" id="UP000051952">
    <property type="component" value="Unassembled WGS sequence"/>
</dbReference>
<evidence type="ECO:0000313" key="2">
    <source>
        <dbReference type="EMBL" id="CUG91135.1"/>
    </source>
</evidence>
<name>A0A0S4JKM5_BODSA</name>
<dbReference type="EMBL" id="CYKH01001891">
    <property type="protein sequence ID" value="CUG91135.1"/>
    <property type="molecule type" value="Genomic_DNA"/>
</dbReference>
<organism evidence="2 3">
    <name type="scientific">Bodo saltans</name>
    <name type="common">Flagellated protozoan</name>
    <dbReference type="NCBI Taxonomy" id="75058"/>
    <lineage>
        <taxon>Eukaryota</taxon>
        <taxon>Discoba</taxon>
        <taxon>Euglenozoa</taxon>
        <taxon>Kinetoplastea</taxon>
        <taxon>Metakinetoplastina</taxon>
        <taxon>Eubodonida</taxon>
        <taxon>Bodonidae</taxon>
        <taxon>Bodo</taxon>
    </lineage>
</organism>
<keyword evidence="1" id="KW-0732">Signal</keyword>
<evidence type="ECO:0000313" key="3">
    <source>
        <dbReference type="Proteomes" id="UP000051952"/>
    </source>
</evidence>
<gene>
    <name evidence="2" type="ORF">BSAL_30375</name>
</gene>
<feature type="signal peptide" evidence="1">
    <location>
        <begin position="1"/>
        <end position="19"/>
    </location>
</feature>
<feature type="chain" id="PRO_5006622460" evidence="1">
    <location>
        <begin position="20"/>
        <end position="333"/>
    </location>
</feature>
<reference evidence="3" key="1">
    <citation type="submission" date="2015-09" db="EMBL/GenBank/DDBJ databases">
        <authorList>
            <consortium name="Pathogen Informatics"/>
        </authorList>
    </citation>
    <scope>NUCLEOTIDE SEQUENCE [LARGE SCALE GENOMIC DNA]</scope>
    <source>
        <strain evidence="3">Lake Konstanz</strain>
    </source>
</reference>
<accession>A0A0S4JKM5</accession>
<dbReference type="VEuPathDB" id="TriTrypDB:BSAL_30375"/>
<sequence>MFLVSFACIAAGWMVLAGAGIVHQQQQEDDTTTKSTPHLVKNGITLPSTSPVATKMVGDVVDSHSPRCVALPPHPNVSTILENFYLCYDDVTCSGTLRFDFIDRSICTKKRRSLSANSSLSSFLTDVIGPDLFRFRLEGPETLTKMVGASTVPVDELVAMWHSMSPFAASKAGRVAPCSYAVVIPELRFRGTYRVGLEWLYRDYAAMDELSGHWPPLLKQSLLEVDPLFSTNYHLQQCTLPSTTTVTCKKETSLPGVSTTFEQSPICNGLERDTTGRWVVEPELAGSPVYTRVRVKKIQRSPIIFQWALQPEIARQWLPNACSMILVVSALLM</sequence>
<dbReference type="AlphaFoldDB" id="A0A0S4JKM5"/>
<evidence type="ECO:0000256" key="1">
    <source>
        <dbReference type="SAM" id="SignalP"/>
    </source>
</evidence>